<dbReference type="AlphaFoldDB" id="A0A1Y3QZB1"/>
<dbReference type="NCBIfam" id="TIGR01460">
    <property type="entry name" value="HAD-SF-IIA"/>
    <property type="match status" value="1"/>
</dbReference>
<sequence length="288" mass="31711">MAAFEKYRSVYTHDELMEHLRRIRHVALDMDGTIYMGMSLFPYTKPFLAGLKEMGIGYSFLTNNPSKSIADYLHKLDVLGIRATRDEMYTTALATIDYIREHYPAAKRLFLLGTPSMISEFEAAGFESAADSADDVPDVVVAAFDMTLQYDRLCRAAWWVSQGVPYIATNPDRVCPTDQPTILVDCGSICACIEHATGRRPDITLGKPDPNMLSGILSRHGLQPDQIAMVGDRIYTDVAMAHNAKAMGVLVLSGETTLDVADKADPQPHITADSIEVLGALIREAHGK</sequence>
<reference evidence="2" key="1">
    <citation type="submission" date="2017-04" db="EMBL/GenBank/DDBJ databases">
        <title>Function of individual gut microbiota members based on whole genome sequencing of pure cultures obtained from chicken caecum.</title>
        <authorList>
            <person name="Medvecky M."/>
            <person name="Cejkova D."/>
            <person name="Polansky O."/>
            <person name="Karasova D."/>
            <person name="Kubasova T."/>
            <person name="Cizek A."/>
            <person name="Rychlik I."/>
        </authorList>
    </citation>
    <scope>NUCLEOTIDE SEQUENCE [LARGE SCALE GENOMIC DNA]</scope>
    <source>
        <strain evidence="2">An90</strain>
    </source>
</reference>
<comment type="caution">
    <text evidence="1">The sequence shown here is derived from an EMBL/GenBank/DDBJ whole genome shotgun (WGS) entry which is preliminary data.</text>
</comment>
<dbReference type="Pfam" id="PF13242">
    <property type="entry name" value="Hydrolase_like"/>
    <property type="match status" value="1"/>
</dbReference>
<dbReference type="Gene3D" id="3.40.50.1000">
    <property type="entry name" value="HAD superfamily/HAD-like"/>
    <property type="match status" value="2"/>
</dbReference>
<protein>
    <submittedName>
        <fullName evidence="1">Hydrolase</fullName>
    </submittedName>
</protein>
<dbReference type="RefSeq" id="WP_032136071.1">
    <property type="nucleotide sequence ID" value="NZ_JADNCE010000037.1"/>
</dbReference>
<dbReference type="InterPro" id="IPR036412">
    <property type="entry name" value="HAD-like_sf"/>
</dbReference>
<evidence type="ECO:0000313" key="1">
    <source>
        <dbReference type="EMBL" id="OUN05002.1"/>
    </source>
</evidence>
<organism evidence="1 2">
    <name type="scientific">Alistipes onderdonkii</name>
    <dbReference type="NCBI Taxonomy" id="328813"/>
    <lineage>
        <taxon>Bacteria</taxon>
        <taxon>Pseudomonadati</taxon>
        <taxon>Bacteroidota</taxon>
        <taxon>Bacteroidia</taxon>
        <taxon>Bacteroidales</taxon>
        <taxon>Rikenellaceae</taxon>
        <taxon>Alistipes</taxon>
    </lineage>
</organism>
<dbReference type="Pfam" id="PF13344">
    <property type="entry name" value="Hydrolase_6"/>
    <property type="match status" value="1"/>
</dbReference>
<dbReference type="PANTHER" id="PTHR19288:SF46">
    <property type="entry name" value="HALOACID DEHALOGENASE-LIKE HYDROLASE DOMAIN-CONTAINING PROTEIN 2"/>
    <property type="match status" value="1"/>
</dbReference>
<evidence type="ECO:0000313" key="2">
    <source>
        <dbReference type="Proteomes" id="UP000195772"/>
    </source>
</evidence>
<dbReference type="eggNOG" id="COG0647">
    <property type="taxonomic scope" value="Bacteria"/>
</dbReference>
<dbReference type="InterPro" id="IPR023214">
    <property type="entry name" value="HAD_sf"/>
</dbReference>
<dbReference type="GO" id="GO:0005737">
    <property type="term" value="C:cytoplasm"/>
    <property type="evidence" value="ECO:0007669"/>
    <property type="project" value="TreeGrafter"/>
</dbReference>
<dbReference type="SUPFAM" id="SSF56784">
    <property type="entry name" value="HAD-like"/>
    <property type="match status" value="1"/>
</dbReference>
<keyword evidence="1" id="KW-0378">Hydrolase</keyword>
<dbReference type="GO" id="GO:0016791">
    <property type="term" value="F:phosphatase activity"/>
    <property type="evidence" value="ECO:0007669"/>
    <property type="project" value="TreeGrafter"/>
</dbReference>
<gene>
    <name evidence="1" type="ORF">B5G41_01475</name>
</gene>
<name>A0A1Y3QZB1_9BACT</name>
<dbReference type="EMBL" id="NFHB01000001">
    <property type="protein sequence ID" value="OUN05002.1"/>
    <property type="molecule type" value="Genomic_DNA"/>
</dbReference>
<dbReference type="InterPro" id="IPR006357">
    <property type="entry name" value="HAD-SF_hydro_IIA"/>
</dbReference>
<dbReference type="GeneID" id="59807462"/>
<proteinExistence type="predicted"/>
<dbReference type="OrthoDB" id="9810449at2"/>
<dbReference type="PANTHER" id="PTHR19288">
    <property type="entry name" value="4-NITROPHENYLPHOSPHATASE-RELATED"/>
    <property type="match status" value="1"/>
</dbReference>
<dbReference type="Proteomes" id="UP000195772">
    <property type="component" value="Unassembled WGS sequence"/>
</dbReference>
<accession>A0A1Y3QZB1</accession>